<accession>A0A484LU84</accession>
<feature type="compositionally biased region" description="Polar residues" evidence="1">
    <location>
        <begin position="1"/>
        <end position="14"/>
    </location>
</feature>
<proteinExistence type="predicted"/>
<reference evidence="3 4" key="1">
    <citation type="submission" date="2018-04" db="EMBL/GenBank/DDBJ databases">
        <authorList>
            <person name="Vogel A."/>
        </authorList>
    </citation>
    <scope>NUCLEOTIDE SEQUENCE [LARGE SCALE GENOMIC DNA]</scope>
</reference>
<name>A0A484LU84_9ASTE</name>
<dbReference type="AlphaFoldDB" id="A0A484LU84"/>
<protein>
    <recommendedName>
        <fullName evidence="2">GCK domain-containing protein</fullName>
    </recommendedName>
</protein>
<sequence length="180" mass="19886">MGSVISSIVSENPKSSSASSNPTTLIPKPPEANQSSVPKSPETDQSSVPKSPETDQSSVPKSPETDQSTEPGKQESEEEEEEEKGECGFCVFMKGGECKDAFTNWQDCIKELETENTDIVKKCFDETSSLMKCIKEHPDYYGPILRAEKELEKDAKDSERMEKEMADDFKDPETTAQSDG</sequence>
<dbReference type="InterPro" id="IPR012891">
    <property type="entry name" value="GCK_dom"/>
</dbReference>
<feature type="compositionally biased region" description="Basic and acidic residues" evidence="1">
    <location>
        <begin position="152"/>
        <end position="173"/>
    </location>
</feature>
<gene>
    <name evidence="3" type="ORF">CCAM_LOCUS21650</name>
</gene>
<dbReference type="PANTHER" id="PTHR34357">
    <property type="entry name" value="F7A19.14 PROTEIN-RELATED"/>
    <property type="match status" value="1"/>
</dbReference>
<feature type="region of interest" description="Disordered" evidence="1">
    <location>
        <begin position="1"/>
        <end position="85"/>
    </location>
</feature>
<dbReference type="Gene3D" id="1.10.287.2900">
    <property type="match status" value="1"/>
</dbReference>
<dbReference type="EMBL" id="OOIL02002010">
    <property type="protein sequence ID" value="VFQ79874.1"/>
    <property type="molecule type" value="Genomic_DNA"/>
</dbReference>
<keyword evidence="4" id="KW-1185">Reference proteome</keyword>
<evidence type="ECO:0000313" key="3">
    <source>
        <dbReference type="EMBL" id="VFQ79874.1"/>
    </source>
</evidence>
<feature type="region of interest" description="Disordered" evidence="1">
    <location>
        <begin position="152"/>
        <end position="180"/>
    </location>
</feature>
<evidence type="ECO:0000313" key="4">
    <source>
        <dbReference type="Proteomes" id="UP000595140"/>
    </source>
</evidence>
<organism evidence="3 4">
    <name type="scientific">Cuscuta campestris</name>
    <dbReference type="NCBI Taxonomy" id="132261"/>
    <lineage>
        <taxon>Eukaryota</taxon>
        <taxon>Viridiplantae</taxon>
        <taxon>Streptophyta</taxon>
        <taxon>Embryophyta</taxon>
        <taxon>Tracheophyta</taxon>
        <taxon>Spermatophyta</taxon>
        <taxon>Magnoliopsida</taxon>
        <taxon>eudicotyledons</taxon>
        <taxon>Gunneridae</taxon>
        <taxon>Pentapetalae</taxon>
        <taxon>asterids</taxon>
        <taxon>lamiids</taxon>
        <taxon>Solanales</taxon>
        <taxon>Convolvulaceae</taxon>
        <taxon>Cuscuteae</taxon>
        <taxon>Cuscuta</taxon>
        <taxon>Cuscuta subgen. Grammica</taxon>
        <taxon>Cuscuta sect. Cleistogrammica</taxon>
    </lineage>
</organism>
<feature type="domain" description="GCK" evidence="2">
    <location>
        <begin position="85"/>
        <end position="159"/>
    </location>
</feature>
<dbReference type="Proteomes" id="UP000595140">
    <property type="component" value="Unassembled WGS sequence"/>
</dbReference>
<dbReference type="PANTHER" id="PTHR34357:SF2">
    <property type="entry name" value="F26F24.3-RELATED"/>
    <property type="match status" value="1"/>
</dbReference>
<dbReference type="Pfam" id="PF07802">
    <property type="entry name" value="GCK"/>
    <property type="match status" value="1"/>
</dbReference>
<feature type="compositionally biased region" description="Polar residues" evidence="1">
    <location>
        <begin position="32"/>
        <end position="69"/>
    </location>
</feature>
<evidence type="ECO:0000259" key="2">
    <source>
        <dbReference type="SMART" id="SM01227"/>
    </source>
</evidence>
<evidence type="ECO:0000256" key="1">
    <source>
        <dbReference type="SAM" id="MobiDB-lite"/>
    </source>
</evidence>
<dbReference type="OrthoDB" id="2148418at2759"/>
<dbReference type="SMART" id="SM01227">
    <property type="entry name" value="GCK"/>
    <property type="match status" value="1"/>
</dbReference>